<evidence type="ECO:0000313" key="1">
    <source>
        <dbReference type="EMBL" id="GFY46743.1"/>
    </source>
</evidence>
<proteinExistence type="predicted"/>
<evidence type="ECO:0000313" key="2">
    <source>
        <dbReference type="Proteomes" id="UP000886998"/>
    </source>
</evidence>
<keyword evidence="2" id="KW-1185">Reference proteome</keyword>
<organism evidence="1 2">
    <name type="scientific">Trichonephila inaurata madagascariensis</name>
    <dbReference type="NCBI Taxonomy" id="2747483"/>
    <lineage>
        <taxon>Eukaryota</taxon>
        <taxon>Metazoa</taxon>
        <taxon>Ecdysozoa</taxon>
        <taxon>Arthropoda</taxon>
        <taxon>Chelicerata</taxon>
        <taxon>Arachnida</taxon>
        <taxon>Araneae</taxon>
        <taxon>Araneomorphae</taxon>
        <taxon>Entelegynae</taxon>
        <taxon>Araneoidea</taxon>
        <taxon>Nephilidae</taxon>
        <taxon>Trichonephila</taxon>
        <taxon>Trichonephila inaurata</taxon>
    </lineage>
</organism>
<dbReference type="AlphaFoldDB" id="A0A8X7BXJ6"/>
<accession>A0A8X7BXJ6</accession>
<gene>
    <name evidence="1" type="ORF">TNIN_299581</name>
</gene>
<comment type="caution">
    <text evidence="1">The sequence shown here is derived from an EMBL/GenBank/DDBJ whole genome shotgun (WGS) entry which is preliminary data.</text>
</comment>
<name>A0A8X7BXJ6_9ARAC</name>
<sequence>MLFDIFLHKLWTEQVHLDQLYDVKYEMHPEVFQTNPMLLTLIAGALLNPSMLDKISRAISGLICIKAKATTKAKALRKILTLASRAWVTKFVAI</sequence>
<protein>
    <submittedName>
        <fullName evidence="1">Uncharacterized protein</fullName>
    </submittedName>
</protein>
<dbReference type="Proteomes" id="UP000886998">
    <property type="component" value="Unassembled WGS sequence"/>
</dbReference>
<reference evidence="1" key="1">
    <citation type="submission" date="2020-08" db="EMBL/GenBank/DDBJ databases">
        <title>Multicomponent nature underlies the extraordinary mechanical properties of spider dragline silk.</title>
        <authorList>
            <person name="Kono N."/>
            <person name="Nakamura H."/>
            <person name="Mori M."/>
            <person name="Yoshida Y."/>
            <person name="Ohtoshi R."/>
            <person name="Malay A.D."/>
            <person name="Moran D.A.P."/>
            <person name="Tomita M."/>
            <person name="Numata K."/>
            <person name="Arakawa K."/>
        </authorList>
    </citation>
    <scope>NUCLEOTIDE SEQUENCE</scope>
</reference>
<dbReference type="EMBL" id="BMAV01005568">
    <property type="protein sequence ID" value="GFY46743.1"/>
    <property type="molecule type" value="Genomic_DNA"/>
</dbReference>